<dbReference type="AlphaFoldDB" id="A0A2A6C6I2"/>
<sequence length="384" mass="43554">MPRAARKSRPKKTSIKAPAKTIRDPVRLKRNEVKATYPVPIRPKESPHEGLSIVVDLPSDEIIREIMMAGHESVNAMRLISQRWNRFGIEHQSGRSRFPPIKNVYLSFGFGLLLLSLLAGAVAAATICKRKKSATPTRKEKSHVSRRTVSTPRHTPAPSQKETTPPPVALSSPAPAVAAQSATPSPPQGNPPPLVLTNGDDLPTAIDVIEDLVEAAWPSNGPKTDGFESLREEYRKKLYREREEERTMTKEQLKERKEQREKEKKEKEELEKRSEETLEQFRNGTLELLPSDERSKIKPIEGLGNRELVHYDENIKRKSKERKNQSKKTKRSAKKGQESSRKRKDKKSERSAKRKAKQDTGTAPNESEKVRRPEKPSGSRKKRK</sequence>
<proteinExistence type="predicted"/>
<evidence type="ECO:0000256" key="1">
    <source>
        <dbReference type="SAM" id="MobiDB-lite"/>
    </source>
</evidence>
<keyword evidence="2" id="KW-0472">Membrane</keyword>
<feature type="compositionally biased region" description="Basic and acidic residues" evidence="1">
    <location>
        <begin position="240"/>
        <end position="276"/>
    </location>
</feature>
<feature type="compositionally biased region" description="Low complexity" evidence="1">
    <location>
        <begin position="169"/>
        <end position="183"/>
    </location>
</feature>
<feature type="compositionally biased region" description="Basic residues" evidence="1">
    <location>
        <begin position="317"/>
        <end position="334"/>
    </location>
</feature>
<organism evidence="3 4">
    <name type="scientific">Pristionchus pacificus</name>
    <name type="common">Parasitic nematode worm</name>
    <dbReference type="NCBI Taxonomy" id="54126"/>
    <lineage>
        <taxon>Eukaryota</taxon>
        <taxon>Metazoa</taxon>
        <taxon>Ecdysozoa</taxon>
        <taxon>Nematoda</taxon>
        <taxon>Chromadorea</taxon>
        <taxon>Rhabditida</taxon>
        <taxon>Rhabditina</taxon>
        <taxon>Diplogasteromorpha</taxon>
        <taxon>Diplogasteroidea</taxon>
        <taxon>Neodiplogasteridae</taxon>
        <taxon>Pristionchus</taxon>
    </lineage>
</organism>
<name>A0A2A6C6I2_PRIPA</name>
<feature type="region of interest" description="Disordered" evidence="1">
    <location>
        <begin position="1"/>
        <end position="21"/>
    </location>
</feature>
<evidence type="ECO:0000313" key="4">
    <source>
        <dbReference type="Proteomes" id="UP000005239"/>
    </source>
</evidence>
<feature type="transmembrane region" description="Helical" evidence="2">
    <location>
        <begin position="104"/>
        <end position="127"/>
    </location>
</feature>
<feature type="compositionally biased region" description="Polar residues" evidence="1">
    <location>
        <begin position="147"/>
        <end position="163"/>
    </location>
</feature>
<keyword evidence="2" id="KW-1133">Transmembrane helix</keyword>
<feature type="compositionally biased region" description="Basic and acidic residues" evidence="1">
    <location>
        <begin position="307"/>
        <end position="316"/>
    </location>
</feature>
<dbReference type="EnsemblMetazoa" id="PPA26605.1">
    <property type="protein sequence ID" value="PPA26605.1"/>
    <property type="gene ID" value="WBGene00116159"/>
</dbReference>
<gene>
    <name evidence="3" type="primary">WBGene00116159</name>
</gene>
<feature type="compositionally biased region" description="Basic and acidic residues" evidence="1">
    <location>
        <begin position="366"/>
        <end position="377"/>
    </location>
</feature>
<reference evidence="4" key="1">
    <citation type="journal article" date="2008" name="Nat. Genet.">
        <title>The Pristionchus pacificus genome provides a unique perspective on nematode lifestyle and parasitism.</title>
        <authorList>
            <person name="Dieterich C."/>
            <person name="Clifton S.W."/>
            <person name="Schuster L.N."/>
            <person name="Chinwalla A."/>
            <person name="Delehaunty K."/>
            <person name="Dinkelacker I."/>
            <person name="Fulton L."/>
            <person name="Fulton R."/>
            <person name="Godfrey J."/>
            <person name="Minx P."/>
            <person name="Mitreva M."/>
            <person name="Roeseler W."/>
            <person name="Tian H."/>
            <person name="Witte H."/>
            <person name="Yang S.P."/>
            <person name="Wilson R.K."/>
            <person name="Sommer R.J."/>
        </authorList>
    </citation>
    <scope>NUCLEOTIDE SEQUENCE [LARGE SCALE GENOMIC DNA]</scope>
    <source>
        <strain evidence="4">PS312</strain>
    </source>
</reference>
<feature type="compositionally biased region" description="Pro residues" evidence="1">
    <location>
        <begin position="184"/>
        <end position="194"/>
    </location>
</feature>
<protein>
    <submittedName>
        <fullName evidence="3">Uncharacterized protein</fullName>
    </submittedName>
</protein>
<keyword evidence="2" id="KW-0812">Transmembrane</keyword>
<feature type="region of interest" description="Disordered" evidence="1">
    <location>
        <begin position="130"/>
        <end position="201"/>
    </location>
</feature>
<evidence type="ECO:0000256" key="2">
    <source>
        <dbReference type="SAM" id="Phobius"/>
    </source>
</evidence>
<evidence type="ECO:0000313" key="3">
    <source>
        <dbReference type="EnsemblMetazoa" id="PPA26605.1"/>
    </source>
</evidence>
<reference evidence="3" key="2">
    <citation type="submission" date="2022-06" db="UniProtKB">
        <authorList>
            <consortium name="EnsemblMetazoa"/>
        </authorList>
    </citation>
    <scope>IDENTIFICATION</scope>
    <source>
        <strain evidence="3">PS312</strain>
    </source>
</reference>
<accession>A0A8R1YJF7</accession>
<keyword evidence="4" id="KW-1185">Reference proteome</keyword>
<accession>A0A2A6C6I2</accession>
<feature type="region of interest" description="Disordered" evidence="1">
    <location>
        <begin position="240"/>
        <end position="384"/>
    </location>
</feature>
<feature type="compositionally biased region" description="Basic and acidic residues" evidence="1">
    <location>
        <begin position="335"/>
        <end position="351"/>
    </location>
</feature>
<dbReference type="Proteomes" id="UP000005239">
    <property type="component" value="Unassembled WGS sequence"/>
</dbReference>
<feature type="compositionally biased region" description="Basic residues" evidence="1">
    <location>
        <begin position="1"/>
        <end position="14"/>
    </location>
</feature>